<reference evidence="3 4" key="1">
    <citation type="submission" date="2023-02" db="EMBL/GenBank/DDBJ databases">
        <title>LHISI_Scaffold_Assembly.</title>
        <authorList>
            <person name="Stuart O.P."/>
            <person name="Cleave R."/>
            <person name="Magrath M.J.L."/>
            <person name="Mikheyev A.S."/>
        </authorList>
    </citation>
    <scope>NUCLEOTIDE SEQUENCE [LARGE SCALE GENOMIC DNA]</scope>
    <source>
        <strain evidence="3">Daus_M_001</strain>
        <tissue evidence="3">Leg muscle</tissue>
    </source>
</reference>
<feature type="region of interest" description="Disordered" evidence="2">
    <location>
        <begin position="1"/>
        <end position="93"/>
    </location>
</feature>
<sequence>MLSGVAGEPEKAEAPSQPEVKENGEVESEDKKLPSPPPPAADADRKCGVDVKTQSEPSPPPSPGDDDDRSSPGKRASSDSDSDTPAALKKVKLSKAELEERERVVSEYVESAAGTSLEELQRCATKLQQEISTLEAMARAKEHEWNSILRLKKVKEEIYLRLQRKRQIMLLMMGGKPGETMDWDPACGDFGVLEDLRVGRGRTSEAAVNLSKSAGKQGRSQQFPGGGAGVSLLKSGQHVMMVPIVSSTPSSLSRSVTITSSASHSSNSQGKVADSSKDRRGQRPILPKPTIMMPGSGNGQNPVIGEGRQGTILDVRSIIADYRSRHPEMVPRRGRRLKSSLSPTPSQQLQQSPEGLVSSTRVSASSSAGGVFSMASLALGSGSQMRAGPADLGDLGFLAGCDVSRQDASSRPSSADSSRSGAHPHEPGGGISFKDVLVQFAKLSQAEQNYPSAVGSKSAPPYPEVTLHPVLPTQHSPPHPSPSSSLLHGILTKSAQRPAPEKPTTFSPTLARLLTAPERLPGNMVTGMPTTTFHNVGHVSINDLLSSSKVCQRRH</sequence>
<feature type="region of interest" description="Disordered" evidence="2">
    <location>
        <begin position="210"/>
        <end position="229"/>
    </location>
</feature>
<feature type="compositionally biased region" description="Low complexity" evidence="2">
    <location>
        <begin position="339"/>
        <end position="361"/>
    </location>
</feature>
<feature type="compositionally biased region" description="Low complexity" evidence="2">
    <location>
        <begin position="406"/>
        <end position="420"/>
    </location>
</feature>
<accession>A0ABQ9HDL8</accession>
<feature type="coiled-coil region" evidence="1">
    <location>
        <begin position="117"/>
        <end position="144"/>
    </location>
</feature>
<organism evidence="3 4">
    <name type="scientific">Dryococelus australis</name>
    <dbReference type="NCBI Taxonomy" id="614101"/>
    <lineage>
        <taxon>Eukaryota</taxon>
        <taxon>Metazoa</taxon>
        <taxon>Ecdysozoa</taxon>
        <taxon>Arthropoda</taxon>
        <taxon>Hexapoda</taxon>
        <taxon>Insecta</taxon>
        <taxon>Pterygota</taxon>
        <taxon>Neoptera</taxon>
        <taxon>Polyneoptera</taxon>
        <taxon>Phasmatodea</taxon>
        <taxon>Verophasmatodea</taxon>
        <taxon>Anareolatae</taxon>
        <taxon>Phasmatidae</taxon>
        <taxon>Eurycanthinae</taxon>
        <taxon>Dryococelus</taxon>
    </lineage>
</organism>
<keyword evidence="1" id="KW-0175">Coiled coil</keyword>
<feature type="compositionally biased region" description="Polar residues" evidence="2">
    <location>
        <begin position="210"/>
        <end position="223"/>
    </location>
</feature>
<dbReference type="Proteomes" id="UP001159363">
    <property type="component" value="Chromosome 4"/>
</dbReference>
<feature type="region of interest" description="Disordered" evidence="2">
    <location>
        <begin position="405"/>
        <end position="431"/>
    </location>
</feature>
<feature type="compositionally biased region" description="Low complexity" evidence="2">
    <location>
        <begin position="255"/>
        <end position="268"/>
    </location>
</feature>
<dbReference type="EMBL" id="JARBHB010000005">
    <property type="protein sequence ID" value="KAJ8882337.1"/>
    <property type="molecule type" value="Genomic_DNA"/>
</dbReference>
<feature type="region of interest" description="Disordered" evidence="2">
    <location>
        <begin position="255"/>
        <end position="309"/>
    </location>
</feature>
<gene>
    <name evidence="3" type="ORF">PR048_014139</name>
</gene>
<feature type="compositionally biased region" description="Basic and acidic residues" evidence="2">
    <location>
        <begin position="8"/>
        <end position="33"/>
    </location>
</feature>
<proteinExistence type="predicted"/>
<name>A0ABQ9HDL8_9NEOP</name>
<keyword evidence="4" id="KW-1185">Reference proteome</keyword>
<evidence type="ECO:0000313" key="4">
    <source>
        <dbReference type="Proteomes" id="UP001159363"/>
    </source>
</evidence>
<comment type="caution">
    <text evidence="3">The sequence shown here is derived from an EMBL/GenBank/DDBJ whole genome shotgun (WGS) entry which is preliminary data.</text>
</comment>
<feature type="region of interest" description="Disordered" evidence="2">
    <location>
        <begin position="324"/>
        <end position="361"/>
    </location>
</feature>
<evidence type="ECO:0000256" key="2">
    <source>
        <dbReference type="SAM" id="MobiDB-lite"/>
    </source>
</evidence>
<evidence type="ECO:0000313" key="3">
    <source>
        <dbReference type="EMBL" id="KAJ8882337.1"/>
    </source>
</evidence>
<protein>
    <submittedName>
        <fullName evidence="3">Uncharacterized protein</fullName>
    </submittedName>
</protein>
<evidence type="ECO:0000256" key="1">
    <source>
        <dbReference type="SAM" id="Coils"/>
    </source>
</evidence>